<evidence type="ECO:0000256" key="1">
    <source>
        <dbReference type="SAM" id="MobiDB-lite"/>
    </source>
</evidence>
<dbReference type="EMBL" id="PXOT01000023">
    <property type="protein sequence ID" value="PSG89904.1"/>
    <property type="molecule type" value="Genomic_DNA"/>
</dbReference>
<evidence type="ECO:0000313" key="2">
    <source>
        <dbReference type="EMBL" id="PSG89904.1"/>
    </source>
</evidence>
<dbReference type="InterPro" id="IPR028974">
    <property type="entry name" value="TSP_type-3_rpt"/>
</dbReference>
<dbReference type="Gene3D" id="4.10.1080.10">
    <property type="entry name" value="TSP type-3 repeat"/>
    <property type="match status" value="1"/>
</dbReference>
<accession>A0A2T1NBU3</accession>
<keyword evidence="3" id="KW-1185">Reference proteome</keyword>
<protein>
    <submittedName>
        <fullName evidence="2">Uncharacterized protein</fullName>
    </submittedName>
</protein>
<feature type="non-terminal residue" evidence="2">
    <location>
        <position position="1038"/>
    </location>
</feature>
<gene>
    <name evidence="2" type="ORF">C7H61_08880</name>
</gene>
<proteinExistence type="predicted"/>
<dbReference type="InterPro" id="IPR013783">
    <property type="entry name" value="Ig-like_fold"/>
</dbReference>
<dbReference type="GO" id="GO:0005509">
    <property type="term" value="F:calcium ion binding"/>
    <property type="evidence" value="ECO:0007669"/>
    <property type="project" value="InterPro"/>
</dbReference>
<feature type="region of interest" description="Disordered" evidence="1">
    <location>
        <begin position="622"/>
        <end position="649"/>
    </location>
</feature>
<dbReference type="Gene3D" id="2.60.40.10">
    <property type="entry name" value="Immunoglobulins"/>
    <property type="match status" value="1"/>
</dbReference>
<comment type="caution">
    <text evidence="2">The sequence shown here is derived from an EMBL/GenBank/DDBJ whole genome shotgun (WGS) entry which is preliminary data.</text>
</comment>
<dbReference type="AlphaFoldDB" id="A0A2T1NBU3"/>
<organism evidence="2 3">
    <name type="scientific">Mesoflavibacter zeaxanthinifaciens subsp. sabulilitoris</name>
    <dbReference type="NCBI Taxonomy" id="1520893"/>
    <lineage>
        <taxon>Bacteria</taxon>
        <taxon>Pseudomonadati</taxon>
        <taxon>Bacteroidota</taxon>
        <taxon>Flavobacteriia</taxon>
        <taxon>Flavobacteriales</taxon>
        <taxon>Flavobacteriaceae</taxon>
        <taxon>Mesoflavibacter</taxon>
    </lineage>
</organism>
<reference evidence="2 3" key="1">
    <citation type="submission" date="2018-03" db="EMBL/GenBank/DDBJ databases">
        <title>Mesoflavibacter sp. HG37 and Mesoflavibacter sp. HG96 sp.nov., two marine bacteria isolated from seawater of Western Pacific Ocean.</title>
        <authorList>
            <person name="Cheng H."/>
            <person name="Wu Y.-H."/>
            <person name="Guo L.-L."/>
            <person name="Xu X.-W."/>
        </authorList>
    </citation>
    <scope>NUCLEOTIDE SEQUENCE [LARGE SCALE GENOMIC DNA]</scope>
    <source>
        <strain evidence="2 3">KCTC 42117</strain>
    </source>
</reference>
<evidence type="ECO:0000313" key="3">
    <source>
        <dbReference type="Proteomes" id="UP000238430"/>
    </source>
</evidence>
<dbReference type="Proteomes" id="UP000238430">
    <property type="component" value="Unassembled WGS sequence"/>
</dbReference>
<sequence>MFVSSVLADGTKQVMPNSTNGTAIYIRTDAGNVGPYLGAPETERLYFTIADASVENLYFGVQARIRNSYAGGNNPLLTNFYYRIFNAAGVPQTPATLFTNNGTAVGYIPNYASAVAGPNIGGATPAGYNPITFNPSANGDYYIELYSSNDGGATAVNTAPGGINFLPYFDFTVSDASNNQVEGRIWSRKWSFITYRVEDADNNATTPNVPNPSDVASFEGDFYAYTDDQVIVQVQFEPGFRPFGYQLAMNRFGVVNDDDDMTNDFLTTRRSQSYGLGTPVNLDNGYQVFITEPDQNIFVPSVEPNPVVADKILGCPGNYFIPITLILAQDTAIILDFNGVAGYQSGTEDVLIEVYENTPGQKLIPWDGNDGLGNPVTTNATTVTVVSYIGRTNVPMIDAELNINGLSINGIAPTSGSKQMFWDDRAVTVTNDGTGCNVAGGSNALNNITTVNPAFSREGLLDGTFGPAHAWSSSNPDDSVPAISQGGNNTNAVLCDDFGNTRVINTWFYGSTRSTTPSSIEIPLCDNDNDGILDNADIDDDNDGVLDITENNNEDPLADEDGDGAANYFDPDFSGFIDANGDGISDQYDLDGDGIINQFDLDTDGDGCFDALEGDGGFVSNDLNPDGSINDTVDGNGVPNSASGGQNDVSSQNALINACDTDGDGVLNDNDQCNGFDDNVDTDGDLIPDGCDLDNDNDGILDSIECPNPYTDSGIDGPISLNSSDFTFSGAANNSNGVHNLESITISGVTYSDFIGPDFYINSNFPGIDSANDVTRRTAASLGSPSLFNDGKSEYENGITPVFQSRDLNDYQQLDGHNFSGTNSSYELLFTTPIISTSSTFVVLTERNGNNSQQVEAFDINNNSLGTVIAIGGSTDYNDTGALLNFNQNAFLSIFPIDDLAPVGTKIYKLRISFLNSNNGDGPDGKVFFFGDISAQSPDCTDTDGDNTPDYLDVDSDNDGCYDAIEGTASISLDDVNTQGQILGNVDSNGVPVLVSGGQNIGGSLDDNINSCLGDLSGTVFEDTNGNGVQDAGEAGIA</sequence>
<name>A0A2T1NBU3_9FLAO</name>